<feature type="compositionally biased region" description="Basic residues" evidence="9">
    <location>
        <begin position="971"/>
        <end position="980"/>
    </location>
</feature>
<evidence type="ECO:0000256" key="7">
    <source>
        <dbReference type="ARBA" id="ARBA00023125"/>
    </source>
</evidence>
<feature type="compositionally biased region" description="Basic and acidic residues" evidence="9">
    <location>
        <begin position="950"/>
        <end position="970"/>
    </location>
</feature>
<evidence type="ECO:0000256" key="9">
    <source>
        <dbReference type="SAM" id="MobiDB-lite"/>
    </source>
</evidence>
<feature type="region of interest" description="Disordered" evidence="9">
    <location>
        <begin position="204"/>
        <end position="233"/>
    </location>
</feature>
<feature type="compositionally biased region" description="Acidic residues" evidence="9">
    <location>
        <begin position="1010"/>
        <end position="1019"/>
    </location>
</feature>
<comment type="similarity">
    <text evidence="2">Belongs to the herpesviridae ICP4 family.</text>
</comment>
<feature type="compositionally biased region" description="Low complexity" evidence="9">
    <location>
        <begin position="1763"/>
        <end position="1787"/>
    </location>
</feature>
<keyword evidence="8" id="KW-0804">Transcription</keyword>
<feature type="compositionally biased region" description="Acidic residues" evidence="9">
    <location>
        <begin position="854"/>
        <end position="863"/>
    </location>
</feature>
<feature type="compositionally biased region" description="Acidic residues" evidence="9">
    <location>
        <begin position="785"/>
        <end position="818"/>
    </location>
</feature>
<name>A0A5B9QZS9_9ALPH</name>
<feature type="region of interest" description="Disordered" evidence="9">
    <location>
        <begin position="59"/>
        <end position="106"/>
    </location>
</feature>
<evidence type="ECO:0000256" key="2">
    <source>
        <dbReference type="ARBA" id="ARBA00007510"/>
    </source>
</evidence>
<accession>A0A5B9QZS9</accession>
<dbReference type="InterPro" id="IPR005206">
    <property type="entry name" value="Herpes_ICP4_N"/>
</dbReference>
<dbReference type="GO" id="GO:0045893">
    <property type="term" value="P:positive regulation of DNA-templated transcription"/>
    <property type="evidence" value="ECO:0007669"/>
    <property type="project" value="InterPro"/>
</dbReference>
<feature type="region of interest" description="Disordered" evidence="9">
    <location>
        <begin position="1396"/>
        <end position="1513"/>
    </location>
</feature>
<evidence type="ECO:0000256" key="1">
    <source>
        <dbReference type="ARBA" id="ARBA00004147"/>
    </source>
</evidence>
<feature type="compositionally biased region" description="Basic residues" evidence="9">
    <location>
        <begin position="265"/>
        <end position="279"/>
    </location>
</feature>
<dbReference type="RefSeq" id="YP_010801617.1">
    <property type="nucleotide sequence ID" value="NC_076966.1"/>
</dbReference>
<evidence type="ECO:0000313" key="12">
    <source>
        <dbReference type="Proteomes" id="UP001144437"/>
    </source>
</evidence>
<proteinExistence type="inferred from homology"/>
<feature type="compositionally biased region" description="Acidic residues" evidence="9">
    <location>
        <begin position="1459"/>
        <end position="1468"/>
    </location>
</feature>
<dbReference type="Pfam" id="PF03584">
    <property type="entry name" value="Herpes_ICP4_N"/>
    <property type="match status" value="1"/>
</dbReference>
<evidence type="ECO:0000256" key="8">
    <source>
        <dbReference type="ARBA" id="ARBA00023163"/>
    </source>
</evidence>
<evidence type="ECO:0000256" key="4">
    <source>
        <dbReference type="ARBA" id="ARBA00022553"/>
    </source>
</evidence>
<keyword evidence="12" id="KW-1185">Reference proteome</keyword>
<keyword evidence="3" id="KW-0244">Early protein</keyword>
<feature type="compositionally biased region" description="Acidic residues" evidence="9">
    <location>
        <begin position="1859"/>
        <end position="1875"/>
    </location>
</feature>
<keyword evidence="5" id="KW-1048">Host nucleus</keyword>
<keyword evidence="6" id="KW-0805">Transcription regulation</keyword>
<feature type="region of interest" description="Disordered" evidence="9">
    <location>
        <begin position="1288"/>
        <end position="1317"/>
    </location>
</feature>
<feature type="region of interest" description="Disordered" evidence="9">
    <location>
        <begin position="248"/>
        <end position="287"/>
    </location>
</feature>
<feature type="compositionally biased region" description="Basic residues" evidence="9">
    <location>
        <begin position="1648"/>
        <end position="1667"/>
    </location>
</feature>
<reference evidence="11" key="1">
    <citation type="journal article" date="2019" name="Vet. Microbiol.">
        <title>Disease surveillance in wild Victorian cacatuids reveals co-infection with multiple agents and detection of novel avian viruses.</title>
        <authorList>
            <person name="Sutherland M."/>
            <person name="Sarker S."/>
            <person name="Vaz P.K."/>
            <person name="Legione A.R."/>
            <person name="Devlin J.M."/>
            <person name="Macwhirter P.L."/>
            <person name="Whiteley P.L."/>
            <person name="Raidal S.R."/>
        </authorList>
    </citation>
    <scope>NUCLEOTIDE SEQUENCE</scope>
    <source>
        <strain evidence="11">97-0001</strain>
    </source>
</reference>
<sequence length="1926" mass="208343">MYRHLHGDRLECGEDGGECLFPDDRKDPGRQTPSSPTEALLDLLHRQVRELCQEELCKGTEPAALEEEEPGAPRAEPDYSPLLFPSPSSAQAGASTAPDDSTEDPFSLLLKAGEPIGSPSALHQLLFDIGGDAGEIPSMEAGAAAQDATAGEKLEACEEEPLGDLLAFLMDLNQSETDARGHGVETDEPMIISEEKDLNLSESTLTGDEAPYGDRSPDLFQSPPPYEPTADLSSACRGRSAEAFFTLSRRPPPEYPHGENPCGRGQRRRGCQRKRRKRFSPVAAETAASSVSDRHDMLLPAKPPHPALAPLWEVLYQWLRRDGTALCREAGAPDDCGTEAAAASVVLPLPALPALQTAELTVNAISRALTVDLVSPGWRVTVDKDSLPAPPSVGLVYYGKTSFRPSRADHPDVCQAAARFAYGSTAARVYLEEFGLAIEQYERLVTEFMMQPLSRVSHSYGGSRLNKAEKNLCRICTPRDENLEADERKRSPPDKDGSRTALATGVPHVLHAMADGRALLTLPHLMEVIRVCRRYDAAQKTFLLSALRMVFAPLVFPGARPPGAGAGDSCPRTGGSPLAVCSAALREGLRLLEPGADLRRDGRFEPRMTAAQTRKLARRALAASAHFLSAVKACVEDEGRAGRLPRALRGVCERRPDLYRSAGRRPRSLYLWERALSQASIALWAHLAAGGPLKPSTGELVELGDATADVLAVLACCDDGDLRPSIADADQGWRALAVMLDGDPGYAAESSLHVSAKADAAAKNNGIYGEAGAKRLRGNAREPVSENDEDDDVGREEEERAAEENGEGEKETAEEDEAAEVKDAPAKRCWKRKTEADERGEKEEERADASAGDLTDEEAEAEEERMQRLCSGAPPAHRTEAVITSGVRGAARWRAYALLAPDASQHERRRPMLVDASAQTETSQPGLPEKGGQEQRRPAYVSVGVQTCNELREPDPNEARDPEKADENRRLARRVARKRSSATAMLPDGGAHDADETGNALSSSDREQGEGYEETEEGYDGGGEAMEAEPAEETLPPPAVAKLRPVPEGFVPREGDVVRLPAEPGDPFLPREAAEPVLRRLEARLRSLGSAACDDASVKGQGPAAWLTAFAADPIGLAEFAKRDTPGSRSGSRRRLDGLLSWTARHPFHHRYDLLILVSESTPGEFRERSYAAAAVAGRAVIPGSACDHSRWPEGVSATVIPELSPADDAVGHEAAAVGTAILSASDIGFAGSVETLLRRSLEDARRCCVVVDGRSDADRAARTAPRFPPSPGLVYLRVAPPSRACVANLPSRRSPAPGPKKARNDSPGRGPSTPAGAFRLLMHVSPRPLFGAAAAEAARGRSDDDDDEAGASQLAFLSVATLRKLRRIAREMDPSWGHAALGEEAAVAFPALPRNPSRRRPAFLPRPPFSAGSLETSRRRPAVLGTDFPGRGGKGRRFSEPVEDEAEETSSFAGANQAEEDYDESYSEDAGPSSPGASSVTSFRSSRSLRSSVTDDDDDDHDRGGVCRDVDDDDCCDGEGEEYGLREPLGGARGHVPAAVIVRGRWSFAEEVPRDVIEAASDSLPRAACDGRPVAVETMLALRDQRRRTLLASRLNDMGLGDPFCRACGDRDAFRRENACAASLPPMDASRDDVLPGFFLRSFPTPPRHRHRQRQHRHLWRGRSRRQISEAASPPFSTYFFSPNPALRPATPPLFLLPSPRPSSPLAARDTVRDDTDPWRAWRAYLLRRRGEGGDDDDGDDDDVRRLLWAEDVTPERRRSSSRFSPYGETAAAASAATWPPTTTTTTRRRRKPSRRETESAVPASPAGNTERQAPRGGRERRRLGTGRAPRSIGTLLGVTRGHRRESYEPVVQVYSETSDEEEEEEENRSEDADEWGRGRGGRGRPGPPVSTGDPVVADEENGEDHAPTRKLGFARAASVLSSPP</sequence>
<organism evidence="11 12">
    <name type="scientific">Cacatuid alphaherpesvirus 2</name>
    <dbReference type="NCBI Taxonomy" id="2604840"/>
    <lineage>
        <taxon>Viruses</taxon>
        <taxon>Duplodnaviria</taxon>
        <taxon>Heunggongvirae</taxon>
        <taxon>Peploviricota</taxon>
        <taxon>Herviviricetes</taxon>
        <taxon>Herpesvirales</taxon>
        <taxon>Orthoherpesviridae</taxon>
        <taxon>Alphaherpesvirinae</taxon>
        <taxon>Iltovirus</taxon>
        <taxon>Iltovirus cacatuidalpha2</taxon>
    </lineage>
</organism>
<protein>
    <submittedName>
        <fullName evidence="11">Major viral transcription factor</fullName>
    </submittedName>
</protein>
<dbReference type="Proteomes" id="UP001144437">
    <property type="component" value="Segment"/>
</dbReference>
<dbReference type="GO" id="GO:0042025">
    <property type="term" value="C:host cell nucleus"/>
    <property type="evidence" value="ECO:0007669"/>
    <property type="project" value="UniProtKB-SubCell"/>
</dbReference>
<dbReference type="GO" id="GO:0003677">
    <property type="term" value="F:DNA binding"/>
    <property type="evidence" value="ECO:0007669"/>
    <property type="project" value="UniProtKB-KW"/>
</dbReference>
<dbReference type="EMBL" id="MK360902">
    <property type="protein sequence ID" value="QEG54038.1"/>
    <property type="molecule type" value="Genomic_DNA"/>
</dbReference>
<feature type="region of interest" description="Disordered" evidence="9">
    <location>
        <begin position="1759"/>
        <end position="1926"/>
    </location>
</feature>
<evidence type="ECO:0000256" key="5">
    <source>
        <dbReference type="ARBA" id="ARBA00022562"/>
    </source>
</evidence>
<dbReference type="KEGG" id="vg:80540328"/>
<evidence type="ECO:0000259" key="10">
    <source>
        <dbReference type="Pfam" id="PF03584"/>
    </source>
</evidence>
<feature type="region of interest" description="Disordered" evidence="9">
    <location>
        <begin position="1646"/>
        <end position="1668"/>
    </location>
</feature>
<dbReference type="GeneID" id="80540328"/>
<keyword evidence="7" id="KW-0238">DNA-binding</keyword>
<evidence type="ECO:0000256" key="6">
    <source>
        <dbReference type="ARBA" id="ARBA00023015"/>
    </source>
</evidence>
<feature type="region of interest" description="Disordered" evidence="9">
    <location>
        <begin position="13"/>
        <end position="37"/>
    </location>
</feature>
<keyword evidence="4" id="KW-0597">Phosphoprotein</keyword>
<feature type="region of interest" description="Disordered" evidence="9">
    <location>
        <begin position="777"/>
        <end position="877"/>
    </location>
</feature>
<comment type="subcellular location">
    <subcellularLocation>
        <location evidence="1">Host nucleus</location>
    </subcellularLocation>
</comment>
<feature type="compositionally biased region" description="Basic and acidic residues" evidence="9">
    <location>
        <begin position="819"/>
        <end position="848"/>
    </location>
</feature>
<evidence type="ECO:0000256" key="3">
    <source>
        <dbReference type="ARBA" id="ARBA00022518"/>
    </source>
</evidence>
<dbReference type="PANTHER" id="PTHR35711">
    <property type="entry name" value="EXPRESSED PROTEIN"/>
    <property type="match status" value="1"/>
</dbReference>
<dbReference type="PANTHER" id="PTHR35711:SF1">
    <property type="entry name" value="ECTODERMAL, ISOFORM F"/>
    <property type="match status" value="1"/>
</dbReference>
<feature type="domain" description="Herpesvirus ICP4-like protein N-terminal" evidence="10">
    <location>
        <begin position="387"/>
        <end position="559"/>
    </location>
</feature>
<evidence type="ECO:0000313" key="11">
    <source>
        <dbReference type="EMBL" id="QEG54038.1"/>
    </source>
</evidence>
<feature type="region of interest" description="Disordered" evidence="9">
    <location>
        <begin position="901"/>
        <end position="1034"/>
    </location>
</feature>